<dbReference type="GO" id="GO:0004523">
    <property type="term" value="F:RNA-DNA hybrid ribonuclease activity"/>
    <property type="evidence" value="ECO:0007669"/>
    <property type="project" value="UniProtKB-EC"/>
</dbReference>
<dbReference type="STRING" id="686832.A0A0C2XKH2"/>
<reference evidence="11" key="2">
    <citation type="submission" date="2015-01" db="EMBL/GenBank/DDBJ databases">
        <title>Evolutionary Origins and Diversification of the Mycorrhizal Mutualists.</title>
        <authorList>
            <consortium name="DOE Joint Genome Institute"/>
            <consortium name="Mycorrhizal Genomics Consortium"/>
            <person name="Kohler A."/>
            <person name="Kuo A."/>
            <person name="Nagy L.G."/>
            <person name="Floudas D."/>
            <person name="Copeland A."/>
            <person name="Barry K.W."/>
            <person name="Cichocki N."/>
            <person name="Veneault-Fourrey C."/>
            <person name="LaButti K."/>
            <person name="Lindquist E.A."/>
            <person name="Lipzen A."/>
            <person name="Lundell T."/>
            <person name="Morin E."/>
            <person name="Murat C."/>
            <person name="Riley R."/>
            <person name="Ohm R."/>
            <person name="Sun H."/>
            <person name="Tunlid A."/>
            <person name="Henrissat B."/>
            <person name="Grigoriev I.V."/>
            <person name="Hibbett D.S."/>
            <person name="Martin F."/>
        </authorList>
    </citation>
    <scope>NUCLEOTIDE SEQUENCE [LARGE SCALE GENOMIC DNA]</scope>
    <source>
        <strain evidence="11">h7</strain>
    </source>
</reference>
<dbReference type="GO" id="GO:0043137">
    <property type="term" value="P:DNA replication, removal of RNA primer"/>
    <property type="evidence" value="ECO:0007669"/>
    <property type="project" value="TreeGrafter"/>
</dbReference>
<keyword evidence="5" id="KW-0479">Metal-binding</keyword>
<keyword evidence="6" id="KW-0255">Endonuclease</keyword>
<dbReference type="OrthoDB" id="407198at2759"/>
<dbReference type="Gene3D" id="3.30.420.10">
    <property type="entry name" value="Ribonuclease H-like superfamily/Ribonuclease H"/>
    <property type="match status" value="1"/>
</dbReference>
<dbReference type="AlphaFoldDB" id="A0A0C2XKH2"/>
<keyword evidence="7" id="KW-0378">Hydrolase</keyword>
<dbReference type="GO" id="GO:0046872">
    <property type="term" value="F:metal ion binding"/>
    <property type="evidence" value="ECO:0007669"/>
    <property type="project" value="UniProtKB-KW"/>
</dbReference>
<dbReference type="PANTHER" id="PTHR10642:SF26">
    <property type="entry name" value="RIBONUCLEASE H1"/>
    <property type="match status" value="1"/>
</dbReference>
<dbReference type="EMBL" id="KN831792">
    <property type="protein sequence ID" value="KIM38253.1"/>
    <property type="molecule type" value="Genomic_DNA"/>
</dbReference>
<evidence type="ECO:0000256" key="8">
    <source>
        <dbReference type="SAM" id="MobiDB-lite"/>
    </source>
</evidence>
<evidence type="ECO:0000256" key="2">
    <source>
        <dbReference type="ARBA" id="ARBA00005300"/>
    </source>
</evidence>
<dbReference type="Proteomes" id="UP000053424">
    <property type="component" value="Unassembled WGS sequence"/>
</dbReference>
<evidence type="ECO:0000256" key="6">
    <source>
        <dbReference type="ARBA" id="ARBA00022759"/>
    </source>
</evidence>
<evidence type="ECO:0000256" key="3">
    <source>
        <dbReference type="ARBA" id="ARBA00012180"/>
    </source>
</evidence>
<reference evidence="10 11" key="1">
    <citation type="submission" date="2014-04" db="EMBL/GenBank/DDBJ databases">
        <authorList>
            <consortium name="DOE Joint Genome Institute"/>
            <person name="Kuo A."/>
            <person name="Gay G."/>
            <person name="Dore J."/>
            <person name="Kohler A."/>
            <person name="Nagy L.G."/>
            <person name="Floudas D."/>
            <person name="Copeland A."/>
            <person name="Barry K.W."/>
            <person name="Cichocki N."/>
            <person name="Veneault-Fourrey C."/>
            <person name="LaButti K."/>
            <person name="Lindquist E.A."/>
            <person name="Lipzen A."/>
            <person name="Lundell T."/>
            <person name="Morin E."/>
            <person name="Murat C."/>
            <person name="Sun H."/>
            <person name="Tunlid A."/>
            <person name="Henrissat B."/>
            <person name="Grigoriev I.V."/>
            <person name="Hibbett D.S."/>
            <person name="Martin F."/>
            <person name="Nordberg H.P."/>
            <person name="Cantor M.N."/>
            <person name="Hua S.X."/>
        </authorList>
    </citation>
    <scope>NUCLEOTIDE SEQUENCE [LARGE SCALE GENOMIC DNA]</scope>
    <source>
        <strain evidence="11">h7</strain>
    </source>
</reference>
<evidence type="ECO:0000256" key="4">
    <source>
        <dbReference type="ARBA" id="ARBA00022722"/>
    </source>
</evidence>
<dbReference type="EC" id="3.1.26.4" evidence="3"/>
<gene>
    <name evidence="10" type="ORF">M413DRAFT_30372</name>
</gene>
<evidence type="ECO:0000313" key="11">
    <source>
        <dbReference type="Proteomes" id="UP000053424"/>
    </source>
</evidence>
<protein>
    <recommendedName>
        <fullName evidence="3">ribonuclease H</fullName>
        <ecNumber evidence="3">3.1.26.4</ecNumber>
    </recommendedName>
</protein>
<dbReference type="HOGENOM" id="CLU_030894_4_1_1"/>
<evidence type="ECO:0000256" key="1">
    <source>
        <dbReference type="ARBA" id="ARBA00000077"/>
    </source>
</evidence>
<comment type="similarity">
    <text evidence="2">Belongs to the RNase H family.</text>
</comment>
<comment type="catalytic activity">
    <reaction evidence="1">
        <text>Endonucleolytic cleavage to 5'-phosphomonoester.</text>
        <dbReference type="EC" id="3.1.26.4"/>
    </reaction>
</comment>
<feature type="region of interest" description="Disordered" evidence="8">
    <location>
        <begin position="1"/>
        <end position="20"/>
    </location>
</feature>
<evidence type="ECO:0000259" key="9">
    <source>
        <dbReference type="PROSITE" id="PS50879"/>
    </source>
</evidence>
<dbReference type="CDD" id="cd13934">
    <property type="entry name" value="RNase_H_Dikarya_like"/>
    <property type="match status" value="1"/>
</dbReference>
<dbReference type="InterPro" id="IPR002156">
    <property type="entry name" value="RNaseH_domain"/>
</dbReference>
<proteinExistence type="inferred from homology"/>
<dbReference type="PANTHER" id="PTHR10642">
    <property type="entry name" value="RIBONUCLEASE H1"/>
    <property type="match status" value="1"/>
</dbReference>
<dbReference type="InterPro" id="IPR012337">
    <property type="entry name" value="RNaseH-like_sf"/>
</dbReference>
<dbReference type="InterPro" id="IPR036397">
    <property type="entry name" value="RNaseH_sf"/>
</dbReference>
<organism evidence="10 11">
    <name type="scientific">Hebeloma cylindrosporum</name>
    <dbReference type="NCBI Taxonomy" id="76867"/>
    <lineage>
        <taxon>Eukaryota</taxon>
        <taxon>Fungi</taxon>
        <taxon>Dikarya</taxon>
        <taxon>Basidiomycota</taxon>
        <taxon>Agaricomycotina</taxon>
        <taxon>Agaricomycetes</taxon>
        <taxon>Agaricomycetidae</taxon>
        <taxon>Agaricales</taxon>
        <taxon>Agaricineae</taxon>
        <taxon>Hymenogastraceae</taxon>
        <taxon>Hebeloma</taxon>
    </lineage>
</organism>
<keyword evidence="11" id="KW-1185">Reference proteome</keyword>
<keyword evidence="4" id="KW-0540">Nuclease</keyword>
<accession>A0A0C2XKH2</accession>
<name>A0A0C2XKH2_HEBCY</name>
<dbReference type="PROSITE" id="PS50879">
    <property type="entry name" value="RNASE_H_1"/>
    <property type="match status" value="1"/>
</dbReference>
<dbReference type="SUPFAM" id="SSF53098">
    <property type="entry name" value="Ribonuclease H-like"/>
    <property type="match status" value="1"/>
</dbReference>
<evidence type="ECO:0000256" key="5">
    <source>
        <dbReference type="ARBA" id="ARBA00022723"/>
    </source>
</evidence>
<dbReference type="InterPro" id="IPR050092">
    <property type="entry name" value="RNase_H"/>
</dbReference>
<feature type="domain" description="RNase H type-1" evidence="9">
    <location>
        <begin position="72"/>
        <end position="224"/>
    </location>
</feature>
<dbReference type="Pfam" id="PF00075">
    <property type="entry name" value="RNase_H"/>
    <property type="match status" value="1"/>
</dbReference>
<dbReference type="GO" id="GO:0003676">
    <property type="term" value="F:nucleic acid binding"/>
    <property type="evidence" value="ECO:0007669"/>
    <property type="project" value="InterPro"/>
</dbReference>
<sequence>MSLPKLSDTPVNLSSKYRPPTQFSFGKPIPHADADAQRIFTPPSPLSKPTDLFSVKMNTCSVPGYRFVRNADPQQMLMFVDGSSRGNGSSTARAGYAVVFAPVQWFYPISSPLEQDGNPQTSNRAELRAVLASLRLRMWIGEGFKKVVIACDSQYVVNGISAWILKWRRNGWKTNTGAAVANQDLWKKLEAKLREMEEEGMLVQFWWIPRAWNEADAYAKAGADKDPVIGEVTDITIMERMPTM</sequence>
<evidence type="ECO:0000313" key="10">
    <source>
        <dbReference type="EMBL" id="KIM38253.1"/>
    </source>
</evidence>
<evidence type="ECO:0000256" key="7">
    <source>
        <dbReference type="ARBA" id="ARBA00022801"/>
    </source>
</evidence>